<dbReference type="InterPro" id="IPR002397">
    <property type="entry name" value="Cyt_P450_B"/>
</dbReference>
<dbReference type="Gene3D" id="1.10.630.10">
    <property type="entry name" value="Cytochrome P450"/>
    <property type="match status" value="1"/>
</dbReference>
<dbReference type="GO" id="GO:0016705">
    <property type="term" value="F:oxidoreductase activity, acting on paired donors, with incorporation or reduction of molecular oxygen"/>
    <property type="evidence" value="ECO:0007669"/>
    <property type="project" value="InterPro"/>
</dbReference>
<feature type="non-terminal residue" evidence="2">
    <location>
        <position position="247"/>
    </location>
</feature>
<dbReference type="EMBL" id="JABBFW010000083">
    <property type="protein sequence ID" value="NML19208.1"/>
    <property type="molecule type" value="Genomic_DNA"/>
</dbReference>
<protein>
    <submittedName>
        <fullName evidence="2">Cytochrome P450</fullName>
    </submittedName>
</protein>
<dbReference type="PANTHER" id="PTHR46696">
    <property type="entry name" value="P450, PUTATIVE (EUROFUNG)-RELATED"/>
    <property type="match status" value="1"/>
</dbReference>
<evidence type="ECO:0000313" key="3">
    <source>
        <dbReference type="Proteomes" id="UP000574067"/>
    </source>
</evidence>
<dbReference type="SUPFAM" id="SSF48264">
    <property type="entry name" value="Cytochrome P450"/>
    <property type="match status" value="1"/>
</dbReference>
<dbReference type="PANTHER" id="PTHR46696:SF1">
    <property type="entry name" value="CYTOCHROME P450 YJIB-RELATED"/>
    <property type="match status" value="1"/>
</dbReference>
<comment type="similarity">
    <text evidence="1">Belongs to the cytochrome P450 family.</text>
</comment>
<name>A0A848FI88_9BURK</name>
<keyword evidence="3" id="KW-1185">Reference proteome</keyword>
<dbReference type="Gene3D" id="3.30.43.20">
    <property type="match status" value="1"/>
</dbReference>
<evidence type="ECO:0000313" key="2">
    <source>
        <dbReference type="EMBL" id="NML19208.1"/>
    </source>
</evidence>
<sequence length="247" mass="27453">MSALPAPRESVAPFVDLAFLQDPYPAYRALREAGPLHWSEEFFGGAWLLTRHADVEAALRDPRLSARRTGGWVMRAADSREELTPMQRLFTRCLPFLDAPDHTRLRKVLQPAFRPDRIQALKPTTQALIDELLDEAGEDFDFMTAVARPLPARVIARLMDVDAAVYGDFTLWSEDLAAFLGAVSPTQAQVRAAQRSVVALAGYFERELLPRRRKEPGDDLVSLLLAAEAEGQVQDGAELLAQCAMLL</sequence>
<dbReference type="Proteomes" id="UP000574067">
    <property type="component" value="Unassembled WGS sequence"/>
</dbReference>
<proteinExistence type="inferred from homology"/>
<dbReference type="PRINTS" id="PR00359">
    <property type="entry name" value="BP450"/>
</dbReference>
<reference evidence="2 3" key="1">
    <citation type="submission" date="2020-04" db="EMBL/GenBank/DDBJ databases">
        <title>Azohydromonas sp. isolated from soil.</title>
        <authorList>
            <person name="Dahal R.H."/>
        </authorList>
    </citation>
    <scope>NUCLEOTIDE SEQUENCE [LARGE SCALE GENOMIC DNA]</scope>
    <source>
        <strain evidence="2 3">G-1-1-14</strain>
    </source>
</reference>
<dbReference type="GO" id="GO:0020037">
    <property type="term" value="F:heme binding"/>
    <property type="evidence" value="ECO:0007669"/>
    <property type="project" value="InterPro"/>
</dbReference>
<dbReference type="GO" id="GO:0005506">
    <property type="term" value="F:iron ion binding"/>
    <property type="evidence" value="ECO:0007669"/>
    <property type="project" value="InterPro"/>
</dbReference>
<dbReference type="InterPro" id="IPR036396">
    <property type="entry name" value="Cyt_P450_sf"/>
</dbReference>
<dbReference type="GO" id="GO:0004497">
    <property type="term" value="F:monooxygenase activity"/>
    <property type="evidence" value="ECO:0007669"/>
    <property type="project" value="InterPro"/>
</dbReference>
<accession>A0A848FI88</accession>
<gene>
    <name evidence="2" type="ORF">HHL10_30050</name>
</gene>
<dbReference type="AlphaFoldDB" id="A0A848FI88"/>
<comment type="caution">
    <text evidence="2">The sequence shown here is derived from an EMBL/GenBank/DDBJ whole genome shotgun (WGS) entry which is preliminary data.</text>
</comment>
<organism evidence="2 3">
    <name type="scientific">Azohydromonas caseinilytica</name>
    <dbReference type="NCBI Taxonomy" id="2728836"/>
    <lineage>
        <taxon>Bacteria</taxon>
        <taxon>Pseudomonadati</taxon>
        <taxon>Pseudomonadota</taxon>
        <taxon>Betaproteobacteria</taxon>
        <taxon>Burkholderiales</taxon>
        <taxon>Sphaerotilaceae</taxon>
        <taxon>Azohydromonas</taxon>
    </lineage>
</organism>
<evidence type="ECO:0000256" key="1">
    <source>
        <dbReference type="ARBA" id="ARBA00010617"/>
    </source>
</evidence>